<protein>
    <recommendedName>
        <fullName evidence="4">MD-2-related lipid-recognition domain-containing protein</fullName>
    </recommendedName>
</protein>
<comment type="caution">
    <text evidence="2">The sequence shown here is derived from an EMBL/GenBank/DDBJ whole genome shotgun (WGS) entry which is preliminary data.</text>
</comment>
<name>A0ABD0YWY9_9HEMI</name>
<dbReference type="EMBL" id="JBFDAA010000006">
    <property type="protein sequence ID" value="KAL1131862.1"/>
    <property type="molecule type" value="Genomic_DNA"/>
</dbReference>
<dbReference type="InterPro" id="IPR036846">
    <property type="entry name" value="GM2-AP_sf"/>
</dbReference>
<gene>
    <name evidence="2" type="ORF">AAG570_011473</name>
</gene>
<keyword evidence="1" id="KW-0732">Signal</keyword>
<dbReference type="AlphaFoldDB" id="A0ABD0YWY9"/>
<organism evidence="2 3">
    <name type="scientific">Ranatra chinensis</name>
    <dbReference type="NCBI Taxonomy" id="642074"/>
    <lineage>
        <taxon>Eukaryota</taxon>
        <taxon>Metazoa</taxon>
        <taxon>Ecdysozoa</taxon>
        <taxon>Arthropoda</taxon>
        <taxon>Hexapoda</taxon>
        <taxon>Insecta</taxon>
        <taxon>Pterygota</taxon>
        <taxon>Neoptera</taxon>
        <taxon>Paraneoptera</taxon>
        <taxon>Hemiptera</taxon>
        <taxon>Heteroptera</taxon>
        <taxon>Panheteroptera</taxon>
        <taxon>Nepomorpha</taxon>
        <taxon>Nepidae</taxon>
        <taxon>Ranatrinae</taxon>
        <taxon>Ranatra</taxon>
    </lineage>
</organism>
<accession>A0ABD0YWY9</accession>
<evidence type="ECO:0000313" key="2">
    <source>
        <dbReference type="EMBL" id="KAL1131862.1"/>
    </source>
</evidence>
<evidence type="ECO:0008006" key="4">
    <source>
        <dbReference type="Google" id="ProtNLM"/>
    </source>
</evidence>
<proteinExistence type="predicted"/>
<reference evidence="2 3" key="1">
    <citation type="submission" date="2024-07" db="EMBL/GenBank/DDBJ databases">
        <title>Chromosome-level genome assembly of the water stick insect Ranatra chinensis (Heteroptera: Nepidae).</title>
        <authorList>
            <person name="Liu X."/>
        </authorList>
    </citation>
    <scope>NUCLEOTIDE SEQUENCE [LARGE SCALE GENOMIC DNA]</scope>
    <source>
        <strain evidence="2">Cailab_2021Rc</strain>
        <tissue evidence="2">Muscle</tissue>
    </source>
</reference>
<keyword evidence="3" id="KW-1185">Reference proteome</keyword>
<evidence type="ECO:0000256" key="1">
    <source>
        <dbReference type="ARBA" id="ARBA00022729"/>
    </source>
</evidence>
<dbReference type="Proteomes" id="UP001558652">
    <property type="component" value="Unassembled WGS sequence"/>
</dbReference>
<dbReference type="Gene3D" id="2.70.220.10">
    <property type="entry name" value="Ganglioside GM2 activator"/>
    <property type="match status" value="1"/>
</dbReference>
<evidence type="ECO:0000313" key="3">
    <source>
        <dbReference type="Proteomes" id="UP001558652"/>
    </source>
</evidence>
<sequence>MTSRLLVRLAALAAVAVFGTTMAKIVPVFKSIRLRNCDDDDGYPNHFVWSKVTRPSTYVSLMSGDFLVTKPGNNNLKLVCEVFKCEDRDGAKCKPSVKLNFDQMCDMIKMKGKAWSPIFANFKPTIECPFIADTTYRMRNATIDTEAASKIIRLVSGVEKYYWKIKGTVIKNGRSELACIEYMVKVDQIEV</sequence>